<gene>
    <name evidence="9" type="ORF">Kpol_370p8</name>
</gene>
<evidence type="ECO:0000256" key="1">
    <source>
        <dbReference type="ARBA" id="ARBA00004323"/>
    </source>
</evidence>
<protein>
    <recommendedName>
        <fullName evidence="5">guanosine-diphosphatase</fullName>
        <ecNumber evidence="5">3.6.1.42</ecNumber>
    </recommendedName>
</protein>
<reference evidence="9 10" key="1">
    <citation type="journal article" date="2007" name="Proc. Natl. Acad. Sci. U.S.A.">
        <title>Independent sorting-out of thousands of duplicated gene pairs in two yeast species descended from a whole-genome duplication.</title>
        <authorList>
            <person name="Scannell D.R."/>
            <person name="Frank A.C."/>
            <person name="Conant G.C."/>
            <person name="Byrne K.P."/>
            <person name="Woolfit M."/>
            <person name="Wolfe K.H."/>
        </authorList>
    </citation>
    <scope>NUCLEOTIDE SEQUENCE [LARGE SCALE GENOMIC DNA]</scope>
    <source>
        <strain evidence="10">ATCC 22028 / DSM 70294 / BCRC 21397 / CBS 2163 / NBRC 10782 / NRRL Y-8283 / UCD 57-17</strain>
    </source>
</reference>
<proteinExistence type="inferred from homology"/>
<keyword evidence="10" id="KW-1185">Reference proteome</keyword>
<keyword evidence="7" id="KW-0067">ATP-binding</keyword>
<dbReference type="RefSeq" id="XP_001642638.1">
    <property type="nucleotide sequence ID" value="XM_001642588.1"/>
</dbReference>
<evidence type="ECO:0000313" key="9">
    <source>
        <dbReference type="EMBL" id="EDO14780.1"/>
    </source>
</evidence>
<comment type="similarity">
    <text evidence="2 8">Belongs to the GDA1/CD39 NTPase family.</text>
</comment>
<comment type="function">
    <text evidence="4">After transfer of sugars to endogenous macromolecular acceptors, the enzyme converts nucleoside diphosphates to nucleoside monophosphates which in turn exit the Golgi lumen in a coupled antiporter reaction, allowing entry of additional nucleotide sugar from the cytosol.</text>
</comment>
<keyword evidence="3 8" id="KW-0378">Hydrolase</keyword>
<evidence type="ECO:0000256" key="5">
    <source>
        <dbReference type="ARBA" id="ARBA00038903"/>
    </source>
</evidence>
<dbReference type="eggNOG" id="KOG1385">
    <property type="taxonomic scope" value="Eukaryota"/>
</dbReference>
<feature type="active site" description="Proton acceptor" evidence="6">
    <location>
        <position position="240"/>
    </location>
</feature>
<dbReference type="GO" id="GO:0045134">
    <property type="term" value="F:UDP phosphatase activity"/>
    <property type="evidence" value="ECO:0007669"/>
    <property type="project" value="TreeGrafter"/>
</dbReference>
<dbReference type="GO" id="GO:0009134">
    <property type="term" value="P:nucleoside diphosphate catabolic process"/>
    <property type="evidence" value="ECO:0007669"/>
    <property type="project" value="TreeGrafter"/>
</dbReference>
<dbReference type="CDD" id="cd24040">
    <property type="entry name" value="ASKHA_NBD_GDA1"/>
    <property type="match status" value="1"/>
</dbReference>
<dbReference type="EMBL" id="DS480512">
    <property type="protein sequence ID" value="EDO14780.1"/>
    <property type="molecule type" value="Genomic_DNA"/>
</dbReference>
<dbReference type="EC" id="3.6.1.42" evidence="5"/>
<dbReference type="PANTHER" id="PTHR11782:SF83">
    <property type="entry name" value="GUANOSINE-DIPHOSPHATASE"/>
    <property type="match status" value="1"/>
</dbReference>
<dbReference type="AlphaFoldDB" id="A7TSI1"/>
<dbReference type="GO" id="GO:0000139">
    <property type="term" value="C:Golgi membrane"/>
    <property type="evidence" value="ECO:0007669"/>
    <property type="project" value="UniProtKB-SubCell"/>
</dbReference>
<keyword evidence="7" id="KW-0547">Nucleotide-binding</keyword>
<dbReference type="HOGENOM" id="CLU_010246_4_0_1"/>
<evidence type="ECO:0000256" key="4">
    <source>
        <dbReference type="ARBA" id="ARBA00037742"/>
    </source>
</evidence>
<evidence type="ECO:0000256" key="3">
    <source>
        <dbReference type="ARBA" id="ARBA00022801"/>
    </source>
</evidence>
<dbReference type="InterPro" id="IPR000407">
    <property type="entry name" value="GDA1_CD39_NTPase"/>
</dbReference>
<dbReference type="Proteomes" id="UP000000267">
    <property type="component" value="Unassembled WGS sequence"/>
</dbReference>
<dbReference type="GO" id="GO:0017111">
    <property type="term" value="F:ribonucleoside triphosphate phosphatase activity"/>
    <property type="evidence" value="ECO:0007669"/>
    <property type="project" value="TreeGrafter"/>
</dbReference>
<evidence type="ECO:0000313" key="10">
    <source>
        <dbReference type="Proteomes" id="UP000000267"/>
    </source>
</evidence>
<dbReference type="GO" id="GO:0004382">
    <property type="term" value="F:GDP phosphatase activity"/>
    <property type="evidence" value="ECO:0007669"/>
    <property type="project" value="UniProtKB-EC"/>
</dbReference>
<accession>A7TSI1</accession>
<dbReference type="GeneID" id="5542807"/>
<name>A7TSI1_VANPO</name>
<dbReference type="GO" id="GO:0005524">
    <property type="term" value="F:ATP binding"/>
    <property type="evidence" value="ECO:0007669"/>
    <property type="project" value="UniProtKB-KW"/>
</dbReference>
<dbReference type="PhylomeDB" id="A7TSI1"/>
<feature type="binding site" evidence="7">
    <location>
        <begin position="272"/>
        <end position="276"/>
    </location>
    <ligand>
        <name>ATP</name>
        <dbReference type="ChEBI" id="CHEBI:30616"/>
    </ligand>
</feature>
<sequence>MRFSFKRTKLLYAIVASIILLFFISSFISFGSRVKISNAVDPTLNKPDLSQQVASVPIDESVDASSLNELKSNNKLSSISSSSEGFQGDSTAGLKITSNILNNEIVPVGKCGKEHQFVIMIDAGSSGSRIHIYEFDICSQPPVLIKEVFEALKPGLSSFDADTEGAAMSLDPLLGKALAVIPDAAKKCTPVSVKATAGLRLLGEEKSQNILDAIRLRLTEKYPFPIVQNNGISIMGGDEEGVFAWITTNYLLGNIGNGEVRNPTSAIFDLGGGSTQIVFEPDLNINEEMVEGEHKYELTFGGEKYVLYQFSHLGYGLNQIREQINKLIVERAISKDIGIDKEKKLNLMSPCLAPGSELLDVKVQISTGDVFLVDFHSTEIPSAPQCRRLAEDILKKKLNCEIKPCSFNGVHQPSLVHTFKETNDMHIFSFFYDRTQSLGFSETFTLQELKDLSRNICQGKTAWEAMYQNSPGVIEELNSDPYYCLDLSYQVTLLQTGYDIPLLRTLKTAQKISDKEIGWCLGASLPLIESNTWQCRIDQTI</sequence>
<dbReference type="Gene3D" id="3.30.420.40">
    <property type="match status" value="1"/>
</dbReference>
<dbReference type="InParanoid" id="A7TSI1"/>
<dbReference type="OMA" id="WTCRIKE"/>
<evidence type="ECO:0000256" key="7">
    <source>
        <dbReference type="PIRSR" id="PIRSR600407-2"/>
    </source>
</evidence>
<dbReference type="Gene3D" id="3.30.420.150">
    <property type="entry name" value="Exopolyphosphatase. Domain 2"/>
    <property type="match status" value="1"/>
</dbReference>
<dbReference type="OrthoDB" id="6372431at2759"/>
<evidence type="ECO:0000256" key="6">
    <source>
        <dbReference type="PIRSR" id="PIRSR600407-1"/>
    </source>
</evidence>
<organism evidence="10">
    <name type="scientific">Vanderwaltozyma polyspora (strain ATCC 22028 / DSM 70294 / BCRC 21397 / CBS 2163 / NBRC 10782 / NRRL Y-8283 / UCD 57-17)</name>
    <name type="common">Kluyveromyces polysporus</name>
    <dbReference type="NCBI Taxonomy" id="436907"/>
    <lineage>
        <taxon>Eukaryota</taxon>
        <taxon>Fungi</taxon>
        <taxon>Dikarya</taxon>
        <taxon>Ascomycota</taxon>
        <taxon>Saccharomycotina</taxon>
        <taxon>Saccharomycetes</taxon>
        <taxon>Saccharomycetales</taxon>
        <taxon>Saccharomycetaceae</taxon>
        <taxon>Vanderwaltozyma</taxon>
    </lineage>
</organism>
<evidence type="ECO:0000256" key="2">
    <source>
        <dbReference type="ARBA" id="ARBA00009283"/>
    </source>
</evidence>
<comment type="subcellular location">
    <subcellularLocation>
        <location evidence="1">Golgi apparatus membrane</location>
        <topology evidence="1">Single-pass type II membrane protein</topology>
    </subcellularLocation>
</comment>
<dbReference type="Pfam" id="PF01150">
    <property type="entry name" value="GDA1_CD39"/>
    <property type="match status" value="1"/>
</dbReference>
<dbReference type="PROSITE" id="PS01238">
    <property type="entry name" value="GDA1_CD39_NTPASE"/>
    <property type="match status" value="1"/>
</dbReference>
<dbReference type="GO" id="GO:0006487">
    <property type="term" value="P:protein N-linked glycosylation"/>
    <property type="evidence" value="ECO:0007669"/>
    <property type="project" value="TreeGrafter"/>
</dbReference>
<dbReference type="PANTHER" id="PTHR11782">
    <property type="entry name" value="ADENOSINE/GUANOSINE DIPHOSPHATASE"/>
    <property type="match status" value="1"/>
</dbReference>
<evidence type="ECO:0000256" key="8">
    <source>
        <dbReference type="RuleBase" id="RU003833"/>
    </source>
</evidence>
<dbReference type="KEGG" id="vpo:Kpol_370p8"/>